<sequence>MPENVALRSRVLAEATGGCSKTAYKDHDKLTQIRFSNIPRPKLLTRKPACPRRKNYQH</sequence>
<accession>A0A8C0K7I0</accession>
<dbReference type="Ensembl" id="ENSCAFT00020011877.1">
    <property type="protein sequence ID" value="ENSCAFP00020010229.1"/>
    <property type="gene ID" value="ENSCAFG00020008305.1"/>
</dbReference>
<proteinExistence type="predicted"/>
<dbReference type="Proteomes" id="UP000694391">
    <property type="component" value="Unplaced"/>
</dbReference>
<dbReference type="AlphaFoldDB" id="A0A8C0K7I0"/>
<evidence type="ECO:0000313" key="1">
    <source>
        <dbReference type="Ensembl" id="ENSCAFP00020010229.1"/>
    </source>
</evidence>
<evidence type="ECO:0000313" key="2">
    <source>
        <dbReference type="Proteomes" id="UP000694391"/>
    </source>
</evidence>
<organism evidence="1 2">
    <name type="scientific">Canis lupus dingo</name>
    <name type="common">dingo</name>
    <dbReference type="NCBI Taxonomy" id="286419"/>
    <lineage>
        <taxon>Eukaryota</taxon>
        <taxon>Metazoa</taxon>
        <taxon>Chordata</taxon>
        <taxon>Craniata</taxon>
        <taxon>Vertebrata</taxon>
        <taxon>Euteleostomi</taxon>
        <taxon>Mammalia</taxon>
        <taxon>Eutheria</taxon>
        <taxon>Laurasiatheria</taxon>
        <taxon>Carnivora</taxon>
        <taxon>Caniformia</taxon>
        <taxon>Canidae</taxon>
        <taxon>Canis</taxon>
    </lineage>
</organism>
<reference evidence="1" key="1">
    <citation type="submission" date="2025-08" db="UniProtKB">
        <authorList>
            <consortium name="Ensembl"/>
        </authorList>
    </citation>
    <scope>IDENTIFICATION</scope>
</reference>
<reference evidence="1" key="2">
    <citation type="submission" date="2025-09" db="UniProtKB">
        <authorList>
            <consortium name="Ensembl"/>
        </authorList>
    </citation>
    <scope>IDENTIFICATION</scope>
</reference>
<keyword evidence="2" id="KW-1185">Reference proteome</keyword>
<protein>
    <submittedName>
        <fullName evidence="1">Uncharacterized protein</fullName>
    </submittedName>
</protein>
<dbReference type="GeneTree" id="ENSGT00960000191590"/>
<name>A0A8C0K7I0_CANLU</name>